<sequence length="206" mass="23997">MIKTVIFDMGGVIITLDENEAGKRFIELGMKEFAEKMDPYKQVGLNGQLEEGKISEEEYRREVCKKIGREVTFEELQHCWLGYMKGIPERNLVTLRNLKKLGYRVILLSNTNPYVSAWVDSEAFSADGHPIGDYFDAMYRSYEVKYMKPDENFFRYVLSQEQIMPEECLFIDDGPRNCCAASELGLFTYCPQNGEDWCDEIYEHLK</sequence>
<dbReference type="SUPFAM" id="SSF56784">
    <property type="entry name" value="HAD-like"/>
    <property type="match status" value="1"/>
</dbReference>
<dbReference type="RefSeq" id="WP_117587608.1">
    <property type="nucleotide sequence ID" value="NZ_QRVA01000014.1"/>
</dbReference>
<reference evidence="1 2" key="1">
    <citation type="submission" date="2018-08" db="EMBL/GenBank/DDBJ databases">
        <title>A genome reference for cultivated species of the human gut microbiota.</title>
        <authorList>
            <person name="Zou Y."/>
            <person name="Xue W."/>
            <person name="Luo G."/>
        </authorList>
    </citation>
    <scope>NUCLEOTIDE SEQUENCE [LARGE SCALE GENOMIC DNA]</scope>
    <source>
        <strain evidence="1 2">AF24-12</strain>
    </source>
</reference>
<gene>
    <name evidence="1" type="ORF">DWY11_07340</name>
</gene>
<accession>A0A3E5DXA5</accession>
<dbReference type="InterPro" id="IPR036412">
    <property type="entry name" value="HAD-like_sf"/>
</dbReference>
<dbReference type="AlphaFoldDB" id="A0A3E5DXA5"/>
<dbReference type="SFLD" id="SFLDG01129">
    <property type="entry name" value="C1.5:_HAD__Beta-PGM__Phosphata"/>
    <property type="match status" value="1"/>
</dbReference>
<dbReference type="Pfam" id="PF00702">
    <property type="entry name" value="Hydrolase"/>
    <property type="match status" value="1"/>
</dbReference>
<dbReference type="NCBIfam" id="TIGR01509">
    <property type="entry name" value="HAD-SF-IA-v3"/>
    <property type="match status" value="1"/>
</dbReference>
<dbReference type="CDD" id="cd02603">
    <property type="entry name" value="HAD_sEH-N_like"/>
    <property type="match status" value="1"/>
</dbReference>
<dbReference type="EMBL" id="QRVA01000014">
    <property type="protein sequence ID" value="RGS16077.1"/>
    <property type="molecule type" value="Genomic_DNA"/>
</dbReference>
<dbReference type="Gene3D" id="1.10.150.240">
    <property type="entry name" value="Putative phosphatase, domain 2"/>
    <property type="match status" value="1"/>
</dbReference>
<protein>
    <submittedName>
        <fullName evidence="1">HAD family phosphatase</fullName>
    </submittedName>
</protein>
<dbReference type="InterPro" id="IPR006439">
    <property type="entry name" value="HAD-SF_hydro_IA"/>
</dbReference>
<dbReference type="SFLD" id="SFLDS00003">
    <property type="entry name" value="Haloacid_Dehalogenase"/>
    <property type="match status" value="1"/>
</dbReference>
<dbReference type="PANTHER" id="PTHR43611:SF3">
    <property type="entry name" value="FLAVIN MONONUCLEOTIDE HYDROLASE 1, CHLOROPLATIC"/>
    <property type="match status" value="1"/>
</dbReference>
<dbReference type="PANTHER" id="PTHR43611">
    <property type="entry name" value="ALPHA-D-GLUCOSE 1-PHOSPHATE PHOSPHATASE"/>
    <property type="match status" value="1"/>
</dbReference>
<dbReference type="InterPro" id="IPR023198">
    <property type="entry name" value="PGP-like_dom2"/>
</dbReference>
<name>A0A3E5DXA5_9BACT</name>
<comment type="caution">
    <text evidence="1">The sequence shown here is derived from an EMBL/GenBank/DDBJ whole genome shotgun (WGS) entry which is preliminary data.</text>
</comment>
<dbReference type="Proteomes" id="UP000283872">
    <property type="component" value="Unassembled WGS sequence"/>
</dbReference>
<evidence type="ECO:0000313" key="2">
    <source>
        <dbReference type="Proteomes" id="UP000283872"/>
    </source>
</evidence>
<evidence type="ECO:0000313" key="1">
    <source>
        <dbReference type="EMBL" id="RGS16077.1"/>
    </source>
</evidence>
<dbReference type="InterPro" id="IPR023214">
    <property type="entry name" value="HAD_sf"/>
</dbReference>
<dbReference type="Gene3D" id="3.40.50.1000">
    <property type="entry name" value="HAD superfamily/HAD-like"/>
    <property type="match status" value="1"/>
</dbReference>
<proteinExistence type="predicted"/>
<organism evidence="1 2">
    <name type="scientific">Segatella copri</name>
    <dbReference type="NCBI Taxonomy" id="165179"/>
    <lineage>
        <taxon>Bacteria</taxon>
        <taxon>Pseudomonadati</taxon>
        <taxon>Bacteroidota</taxon>
        <taxon>Bacteroidia</taxon>
        <taxon>Bacteroidales</taxon>
        <taxon>Prevotellaceae</taxon>
        <taxon>Segatella</taxon>
    </lineage>
</organism>